<dbReference type="InterPro" id="IPR036961">
    <property type="entry name" value="Kinesin_motor_dom_sf"/>
</dbReference>
<comment type="caution">
    <text evidence="12">The sequence shown here is derived from an EMBL/GenBank/DDBJ whole genome shotgun (WGS) entry which is preliminary data.</text>
</comment>
<keyword evidence="4 7" id="KW-0067">ATP-binding</keyword>
<evidence type="ECO:0000256" key="5">
    <source>
        <dbReference type="ARBA" id="ARBA00023054"/>
    </source>
</evidence>
<dbReference type="SUPFAM" id="SSF47576">
    <property type="entry name" value="Calponin-homology domain, CH-domain"/>
    <property type="match status" value="1"/>
</dbReference>
<dbReference type="InterPro" id="IPR036872">
    <property type="entry name" value="CH_dom_sf"/>
</dbReference>
<dbReference type="Proteomes" id="UP000829196">
    <property type="component" value="Unassembled WGS sequence"/>
</dbReference>
<dbReference type="EMBL" id="JAGYWB010000006">
    <property type="protein sequence ID" value="KAI0519945.1"/>
    <property type="molecule type" value="Genomic_DNA"/>
</dbReference>
<dbReference type="Pfam" id="PF00225">
    <property type="entry name" value="Kinesin"/>
    <property type="match status" value="1"/>
</dbReference>
<dbReference type="InterPro" id="IPR001752">
    <property type="entry name" value="Kinesin_motor_dom"/>
</dbReference>
<protein>
    <submittedName>
        <fullName evidence="12">Uncharacterized protein</fullName>
    </submittedName>
</protein>
<feature type="binding site" evidence="7">
    <location>
        <begin position="451"/>
        <end position="458"/>
    </location>
    <ligand>
        <name>ATP</name>
        <dbReference type="ChEBI" id="CHEBI:30616"/>
    </ligand>
</feature>
<dbReference type="GO" id="GO:0005874">
    <property type="term" value="C:microtubule"/>
    <property type="evidence" value="ECO:0007669"/>
    <property type="project" value="UniProtKB-KW"/>
</dbReference>
<feature type="region of interest" description="Disordered" evidence="9">
    <location>
        <begin position="778"/>
        <end position="797"/>
    </location>
</feature>
<evidence type="ECO:0000256" key="7">
    <source>
        <dbReference type="PROSITE-ProRule" id="PRU00283"/>
    </source>
</evidence>
<dbReference type="GO" id="GO:0003777">
    <property type="term" value="F:microtubule motor activity"/>
    <property type="evidence" value="ECO:0007669"/>
    <property type="project" value="InterPro"/>
</dbReference>
<keyword evidence="2" id="KW-0493">Microtubule</keyword>
<dbReference type="FunFam" id="3.40.850.10:FF:000044">
    <property type="entry name" value="p-loop containing nucleoside triphosphate hydrolases superfamily protein"/>
    <property type="match status" value="1"/>
</dbReference>
<evidence type="ECO:0000313" key="12">
    <source>
        <dbReference type="EMBL" id="KAI0519945.1"/>
    </source>
</evidence>
<dbReference type="Gene3D" id="1.10.418.10">
    <property type="entry name" value="Calponin-like domain"/>
    <property type="match status" value="1"/>
</dbReference>
<evidence type="ECO:0000259" key="11">
    <source>
        <dbReference type="PROSITE" id="PS50067"/>
    </source>
</evidence>
<keyword evidence="3 7" id="KW-0547">Nucleotide-binding</keyword>
<evidence type="ECO:0000256" key="4">
    <source>
        <dbReference type="ARBA" id="ARBA00022840"/>
    </source>
</evidence>
<dbReference type="Gene3D" id="3.40.850.10">
    <property type="entry name" value="Kinesin motor domain"/>
    <property type="match status" value="1"/>
</dbReference>
<evidence type="ECO:0000313" key="13">
    <source>
        <dbReference type="Proteomes" id="UP000829196"/>
    </source>
</evidence>
<dbReference type="PROSITE" id="PS50021">
    <property type="entry name" value="CH"/>
    <property type="match status" value="1"/>
</dbReference>
<dbReference type="PRINTS" id="PR00380">
    <property type="entry name" value="KINESINHEAVY"/>
</dbReference>
<comment type="similarity">
    <text evidence="1">Belongs to the TRAFAC class myosin-kinesin ATPase superfamily. Kinesin family. KIN-14 subfamily.</text>
</comment>
<evidence type="ECO:0000259" key="10">
    <source>
        <dbReference type="PROSITE" id="PS50021"/>
    </source>
</evidence>
<keyword evidence="13" id="KW-1185">Reference proteome</keyword>
<feature type="region of interest" description="Disordered" evidence="9">
    <location>
        <begin position="949"/>
        <end position="986"/>
    </location>
</feature>
<reference evidence="12" key="1">
    <citation type="journal article" date="2022" name="Front. Genet.">
        <title>Chromosome-Scale Assembly of the Dendrobium nobile Genome Provides Insights Into the Molecular Mechanism of the Biosynthesis of the Medicinal Active Ingredient of Dendrobium.</title>
        <authorList>
            <person name="Xu Q."/>
            <person name="Niu S.-C."/>
            <person name="Li K.-L."/>
            <person name="Zheng P.-J."/>
            <person name="Zhang X.-J."/>
            <person name="Jia Y."/>
            <person name="Liu Y."/>
            <person name="Niu Y.-X."/>
            <person name="Yu L.-H."/>
            <person name="Chen D.-F."/>
            <person name="Zhang G.-Q."/>
        </authorList>
    </citation>
    <scope>NUCLEOTIDE SEQUENCE</scope>
    <source>
        <tissue evidence="12">Leaf</tissue>
    </source>
</reference>
<gene>
    <name evidence="12" type="ORF">KFK09_007408</name>
</gene>
<dbReference type="AlphaFoldDB" id="A0A8T3BRU6"/>
<dbReference type="PANTHER" id="PTHR47972:SF4">
    <property type="entry name" value="KINESIN-LIKE PROTEIN KIN-14L"/>
    <property type="match status" value="1"/>
</dbReference>
<evidence type="ECO:0000256" key="6">
    <source>
        <dbReference type="ARBA" id="ARBA00023175"/>
    </source>
</evidence>
<sequence>MEEPSRLSFRKGRLASRKAEEAAYRRFQAATWLEKMVGPLGLPSQQPSEQEFVSCLKNGLVLCNAINKIQPGAVPKVVTNQSLGLTWENQTLPAYQYFENIRNFLDAVDELKIPSFEASDIERDTVEAGSVGKIVDCILGLKAYHDWKQFSRGNGTWKYVKSPMVSHAKVGIHSKMPALSSSVRYLDMSAKSEKLQPMKLDDDQRTEGKVDSLVQAMTDILSNSKENIDQNIFDSWQQGTEDPLKLFNRIISSCLQEQQLDTVEDSMMEGNTTLDVCSSNNICKNCSFCLGKTSCNHWQLIESQETELKEIKALLSNTKLECAALQSQVQNDLTQIGNQLEWLSAAADGYHRAVKENRNLYNMLQELRGNIQVFCRVRPAFVAGDKGSIDYMGNNGTLILLDQLKSQNVRKAFQFNKVFGPNATQEEVYKETESLIRSVMDGYNVCIFAYGQTGSGKTYSMCGPEIGSAKDIGINSKALNDLFQISCIREDIKYEIHVQMVEIYNEQIRDLLSEEASTKKYPLMHIIRNCSSNGGLSLPDATMHHVQSTSDVMNLMKAGEKNRAFSCTAMNNRSSRSHSVLTIHVCGRDVLGNTLQSCLHLVDLAGSERVDKSEVTGDRLKEAQHINKSLSCLGDVIAALAQKSSYIPYRNSKLTQLLQNSLGGHAKMLMLAHVSPEAESYGETISTLKFAQRVSTVELGAAQVNKESSEIRDLREQVDNLKKELASREREKALHLHKMKENTSFSERKLPIKSPLPRSKFSTENSVMRLRRLSLEGCGHDDKSQHQNKNSESDLQQKTQIEEEQLKEVAHEEIKANETIEKLGQVNEIEGGLPSCSAISNSSSVNQLTTLGSRCRQLGEVETPDTNKIKLNSNSFSSSKGSHIRKSLKTIGKLINGSEKRNYQVSSVMPFKQDKDLHASKKSPATVESRYKRRQSLTNVQAFEIKGSRRSSLGGKSVESYSTVGIPGPKTPPAFPASAKNTNRWL</sequence>
<dbReference type="InterPro" id="IPR027640">
    <property type="entry name" value="Kinesin-like_fam"/>
</dbReference>
<feature type="domain" description="Calponin-homology (CH)" evidence="10">
    <location>
        <begin position="23"/>
        <end position="146"/>
    </location>
</feature>
<feature type="coiled-coil region" evidence="8">
    <location>
        <begin position="301"/>
        <end position="328"/>
    </location>
</feature>
<dbReference type="GO" id="GO:0005524">
    <property type="term" value="F:ATP binding"/>
    <property type="evidence" value="ECO:0007669"/>
    <property type="project" value="UniProtKB-UniRule"/>
</dbReference>
<dbReference type="InterPro" id="IPR001715">
    <property type="entry name" value="CH_dom"/>
</dbReference>
<feature type="coiled-coil region" evidence="8">
    <location>
        <begin position="704"/>
        <end position="731"/>
    </location>
</feature>
<dbReference type="SUPFAM" id="SSF52540">
    <property type="entry name" value="P-loop containing nucleoside triphosphate hydrolases"/>
    <property type="match status" value="1"/>
</dbReference>
<organism evidence="12 13">
    <name type="scientific">Dendrobium nobile</name>
    <name type="common">Orchid</name>
    <dbReference type="NCBI Taxonomy" id="94219"/>
    <lineage>
        <taxon>Eukaryota</taxon>
        <taxon>Viridiplantae</taxon>
        <taxon>Streptophyta</taxon>
        <taxon>Embryophyta</taxon>
        <taxon>Tracheophyta</taxon>
        <taxon>Spermatophyta</taxon>
        <taxon>Magnoliopsida</taxon>
        <taxon>Liliopsida</taxon>
        <taxon>Asparagales</taxon>
        <taxon>Orchidaceae</taxon>
        <taxon>Epidendroideae</taxon>
        <taxon>Malaxideae</taxon>
        <taxon>Dendrobiinae</taxon>
        <taxon>Dendrobium</taxon>
    </lineage>
</organism>
<evidence type="ECO:0000256" key="1">
    <source>
        <dbReference type="ARBA" id="ARBA00010899"/>
    </source>
</evidence>
<keyword evidence="6 7" id="KW-0505">Motor protein</keyword>
<dbReference type="GO" id="GO:0007018">
    <property type="term" value="P:microtubule-based movement"/>
    <property type="evidence" value="ECO:0007669"/>
    <property type="project" value="InterPro"/>
</dbReference>
<feature type="compositionally biased region" description="Basic and acidic residues" evidence="9">
    <location>
        <begin position="778"/>
        <end position="792"/>
    </location>
</feature>
<proteinExistence type="inferred from homology"/>
<dbReference type="SMART" id="SM00033">
    <property type="entry name" value="CH"/>
    <property type="match status" value="1"/>
</dbReference>
<dbReference type="SMR" id="A0A8T3BRU6"/>
<evidence type="ECO:0000256" key="8">
    <source>
        <dbReference type="SAM" id="Coils"/>
    </source>
</evidence>
<keyword evidence="5 8" id="KW-0175">Coiled coil</keyword>
<evidence type="ECO:0000256" key="9">
    <source>
        <dbReference type="SAM" id="MobiDB-lite"/>
    </source>
</evidence>
<evidence type="ECO:0000256" key="2">
    <source>
        <dbReference type="ARBA" id="ARBA00022701"/>
    </source>
</evidence>
<dbReference type="PANTHER" id="PTHR47972">
    <property type="entry name" value="KINESIN-LIKE PROTEIN KLP-3"/>
    <property type="match status" value="1"/>
</dbReference>
<dbReference type="SMART" id="SM00129">
    <property type="entry name" value="KISc"/>
    <property type="match status" value="1"/>
</dbReference>
<dbReference type="OrthoDB" id="3176171at2759"/>
<dbReference type="InterPro" id="IPR027417">
    <property type="entry name" value="P-loop_NTPase"/>
</dbReference>
<feature type="domain" description="Kinesin motor" evidence="11">
    <location>
        <begin position="370"/>
        <end position="697"/>
    </location>
</feature>
<dbReference type="Pfam" id="PF00307">
    <property type="entry name" value="CH"/>
    <property type="match status" value="1"/>
</dbReference>
<accession>A0A8T3BRU6</accession>
<dbReference type="PROSITE" id="PS50067">
    <property type="entry name" value="KINESIN_MOTOR_2"/>
    <property type="match status" value="1"/>
</dbReference>
<dbReference type="CDD" id="cd21203">
    <property type="entry name" value="CH_AtKIN14-like"/>
    <property type="match status" value="1"/>
</dbReference>
<name>A0A8T3BRU6_DENNO</name>
<dbReference type="FunFam" id="1.10.418.10:FF:000073">
    <property type="entry name" value="Kinesin-like protein KIN-14L"/>
    <property type="match status" value="1"/>
</dbReference>
<dbReference type="GO" id="GO:0008017">
    <property type="term" value="F:microtubule binding"/>
    <property type="evidence" value="ECO:0007669"/>
    <property type="project" value="InterPro"/>
</dbReference>
<evidence type="ECO:0000256" key="3">
    <source>
        <dbReference type="ARBA" id="ARBA00022741"/>
    </source>
</evidence>